<protein>
    <submittedName>
        <fullName evidence="2">Uncharacterized protein</fullName>
    </submittedName>
</protein>
<organism evidence="2 3">
    <name type="scientific">Panicum virgatum</name>
    <name type="common">Blackwell switchgrass</name>
    <dbReference type="NCBI Taxonomy" id="38727"/>
    <lineage>
        <taxon>Eukaryota</taxon>
        <taxon>Viridiplantae</taxon>
        <taxon>Streptophyta</taxon>
        <taxon>Embryophyta</taxon>
        <taxon>Tracheophyta</taxon>
        <taxon>Spermatophyta</taxon>
        <taxon>Magnoliopsida</taxon>
        <taxon>Liliopsida</taxon>
        <taxon>Poales</taxon>
        <taxon>Poaceae</taxon>
        <taxon>PACMAD clade</taxon>
        <taxon>Panicoideae</taxon>
        <taxon>Panicodae</taxon>
        <taxon>Paniceae</taxon>
        <taxon>Panicinae</taxon>
        <taxon>Panicum</taxon>
        <taxon>Panicum sect. Hiantes</taxon>
    </lineage>
</organism>
<sequence>MNCIIGAFNLPYDIFVIFSDERTRKQVTIKKDNGKAAMVPAFQSLDTIAGEVSIAPVPGKRRERTSIKIELLGQIGKKFSRPQRFLPCPSD</sequence>
<keyword evidence="3" id="KW-1185">Reference proteome</keyword>
<dbReference type="Pfam" id="PF03643">
    <property type="entry name" value="Vps26"/>
    <property type="match status" value="1"/>
</dbReference>
<accession>A0A8T0PP22</accession>
<reference evidence="2" key="1">
    <citation type="submission" date="2020-05" db="EMBL/GenBank/DDBJ databases">
        <title>WGS assembly of Panicum virgatum.</title>
        <authorList>
            <person name="Lovell J.T."/>
            <person name="Jenkins J."/>
            <person name="Shu S."/>
            <person name="Juenger T.E."/>
            <person name="Schmutz J."/>
        </authorList>
    </citation>
    <scope>NUCLEOTIDE SEQUENCE</scope>
    <source>
        <strain evidence="2">AP13</strain>
    </source>
</reference>
<evidence type="ECO:0000256" key="1">
    <source>
        <dbReference type="ARBA" id="ARBA00009100"/>
    </source>
</evidence>
<dbReference type="EMBL" id="CM029051">
    <property type="protein sequence ID" value="KAG2563723.1"/>
    <property type="molecule type" value="Genomic_DNA"/>
</dbReference>
<dbReference type="GO" id="GO:0006886">
    <property type="term" value="P:intracellular protein transport"/>
    <property type="evidence" value="ECO:0007669"/>
    <property type="project" value="InterPro"/>
</dbReference>
<gene>
    <name evidence="2" type="ORF">PVAP13_8KG357802</name>
</gene>
<proteinExistence type="inferred from homology"/>
<evidence type="ECO:0000313" key="2">
    <source>
        <dbReference type="EMBL" id="KAG2563723.1"/>
    </source>
</evidence>
<dbReference type="Gene3D" id="2.60.40.640">
    <property type="match status" value="1"/>
</dbReference>
<evidence type="ECO:0000313" key="3">
    <source>
        <dbReference type="Proteomes" id="UP000823388"/>
    </source>
</evidence>
<dbReference type="AlphaFoldDB" id="A0A8T0PP22"/>
<comment type="similarity">
    <text evidence="1">Belongs to the VPS26 family.</text>
</comment>
<comment type="caution">
    <text evidence="2">The sequence shown here is derived from an EMBL/GenBank/DDBJ whole genome shotgun (WGS) entry which is preliminary data.</text>
</comment>
<dbReference type="InterPro" id="IPR028934">
    <property type="entry name" value="Vps26-related"/>
</dbReference>
<dbReference type="InterPro" id="IPR014752">
    <property type="entry name" value="Arrestin-like_C"/>
</dbReference>
<dbReference type="Proteomes" id="UP000823388">
    <property type="component" value="Chromosome 8K"/>
</dbReference>
<name>A0A8T0PP22_PANVG</name>